<comment type="caution">
    <text evidence="15">The sequence shown here is derived from an EMBL/GenBank/DDBJ whole genome shotgun (WGS) entry which is preliminary data.</text>
</comment>
<dbReference type="GO" id="GO:0016036">
    <property type="term" value="P:cellular response to phosphate starvation"/>
    <property type="evidence" value="ECO:0007669"/>
    <property type="project" value="TreeGrafter"/>
</dbReference>
<dbReference type="InterPro" id="IPR004358">
    <property type="entry name" value="Sig_transdc_His_kin-like_C"/>
</dbReference>
<dbReference type="PANTHER" id="PTHR45453">
    <property type="entry name" value="PHOSPHATE REGULON SENSOR PROTEIN PHOR"/>
    <property type="match status" value="1"/>
</dbReference>
<evidence type="ECO:0000313" key="15">
    <source>
        <dbReference type="EMBL" id="MYL20540.1"/>
    </source>
</evidence>
<reference evidence="15 16" key="1">
    <citation type="submission" date="2019-11" db="EMBL/GenBank/DDBJ databases">
        <title>Genome sequences of 17 halophilic strains isolated from different environments.</title>
        <authorList>
            <person name="Furrow R.E."/>
        </authorList>
    </citation>
    <scope>NUCLEOTIDE SEQUENCE [LARGE SCALE GENOMIC DNA]</scope>
    <source>
        <strain evidence="15 16">22511_23_Filter</strain>
    </source>
</reference>
<dbReference type="GO" id="GO:0004721">
    <property type="term" value="F:phosphoprotein phosphatase activity"/>
    <property type="evidence" value="ECO:0007669"/>
    <property type="project" value="TreeGrafter"/>
</dbReference>
<dbReference type="InterPro" id="IPR036890">
    <property type="entry name" value="HATPase_C_sf"/>
</dbReference>
<keyword evidence="8 15" id="KW-0418">Kinase</keyword>
<evidence type="ECO:0000256" key="4">
    <source>
        <dbReference type="ARBA" id="ARBA00022475"/>
    </source>
</evidence>
<keyword evidence="5" id="KW-0808">Transferase</keyword>
<dbReference type="PROSITE" id="PS50109">
    <property type="entry name" value="HIS_KIN"/>
    <property type="match status" value="1"/>
</dbReference>
<evidence type="ECO:0000256" key="3">
    <source>
        <dbReference type="ARBA" id="ARBA00012438"/>
    </source>
</evidence>
<sequence>MIFTYLRERLSWILLFGFLQFLALLVAYLDPSIPFRAVIYYVFLSLIIFVLFLILRFPKETRFYKQLKERDNDLDLSTFPEAESPLESIIEAGVREQLERLKTEAAYHQDLLEEEKDDLLGWIHEVKTPMTALKLMIEGVEDYPLRSRLTFEWMRIHLLLDQQLHRKRIPFIENDLYIEETALEPLLFSEIKTLRSWCMQKGIGFDVDLPQPSVLTDAKWLSFIVRQLLSNAVKYSHSSDIMVTSGRKNGRSFLTLADQGRGIAAQDMPRIFEKGFTSTTDHDNESASGMGLYLVDRIRRPLNIELDVQSQPGQGSVFTLWFPEPNTFTKIRNSPDRPPLHGGT</sequence>
<keyword evidence="12 13" id="KW-0472">Membrane</keyword>
<evidence type="ECO:0000256" key="13">
    <source>
        <dbReference type="SAM" id="Phobius"/>
    </source>
</evidence>
<dbReference type="InterPro" id="IPR003594">
    <property type="entry name" value="HATPase_dom"/>
</dbReference>
<dbReference type="Gene3D" id="3.30.565.10">
    <property type="entry name" value="Histidine kinase-like ATPase, C-terminal domain"/>
    <property type="match status" value="1"/>
</dbReference>
<keyword evidence="11" id="KW-0902">Two-component regulatory system</keyword>
<evidence type="ECO:0000259" key="14">
    <source>
        <dbReference type="PROSITE" id="PS50109"/>
    </source>
</evidence>
<dbReference type="GO" id="GO:0005886">
    <property type="term" value="C:plasma membrane"/>
    <property type="evidence" value="ECO:0007669"/>
    <property type="project" value="UniProtKB-SubCell"/>
</dbReference>
<keyword evidence="10 13" id="KW-1133">Transmembrane helix</keyword>
<dbReference type="GO" id="GO:0000155">
    <property type="term" value="F:phosphorelay sensor kinase activity"/>
    <property type="evidence" value="ECO:0007669"/>
    <property type="project" value="TreeGrafter"/>
</dbReference>
<protein>
    <recommendedName>
        <fullName evidence="3">histidine kinase</fullName>
        <ecNumber evidence="3">2.7.13.3</ecNumber>
    </recommendedName>
</protein>
<evidence type="ECO:0000256" key="10">
    <source>
        <dbReference type="ARBA" id="ARBA00022989"/>
    </source>
</evidence>
<evidence type="ECO:0000256" key="11">
    <source>
        <dbReference type="ARBA" id="ARBA00023012"/>
    </source>
</evidence>
<dbReference type="PRINTS" id="PR00344">
    <property type="entry name" value="BCTRLSENSOR"/>
</dbReference>
<proteinExistence type="predicted"/>
<dbReference type="InterPro" id="IPR005467">
    <property type="entry name" value="His_kinase_dom"/>
</dbReference>
<evidence type="ECO:0000256" key="7">
    <source>
        <dbReference type="ARBA" id="ARBA00022741"/>
    </source>
</evidence>
<evidence type="ECO:0000256" key="12">
    <source>
        <dbReference type="ARBA" id="ARBA00023136"/>
    </source>
</evidence>
<dbReference type="InterPro" id="IPR050351">
    <property type="entry name" value="BphY/WalK/GraS-like"/>
</dbReference>
<evidence type="ECO:0000256" key="6">
    <source>
        <dbReference type="ARBA" id="ARBA00022692"/>
    </source>
</evidence>
<gene>
    <name evidence="15" type="ORF">GLW04_11605</name>
</gene>
<dbReference type="Proteomes" id="UP000460949">
    <property type="component" value="Unassembled WGS sequence"/>
</dbReference>
<accession>A0A845DSS3</accession>
<dbReference type="RefSeq" id="WP_160837322.1">
    <property type="nucleotide sequence ID" value="NZ_WMET01000002.1"/>
</dbReference>
<dbReference type="EMBL" id="WMET01000002">
    <property type="protein sequence ID" value="MYL20540.1"/>
    <property type="molecule type" value="Genomic_DNA"/>
</dbReference>
<comment type="subcellular location">
    <subcellularLocation>
        <location evidence="2">Cell membrane</location>
        <topology evidence="2">Multi-pass membrane protein</topology>
    </subcellularLocation>
</comment>
<evidence type="ECO:0000313" key="16">
    <source>
        <dbReference type="Proteomes" id="UP000460949"/>
    </source>
</evidence>
<dbReference type="Pfam" id="PF02518">
    <property type="entry name" value="HATPase_c"/>
    <property type="match status" value="1"/>
</dbReference>
<keyword evidence="9" id="KW-0067">ATP-binding</keyword>
<feature type="transmembrane region" description="Helical" evidence="13">
    <location>
        <begin position="35"/>
        <end position="55"/>
    </location>
</feature>
<organism evidence="15 16">
    <name type="scientific">Halobacillus litoralis</name>
    <dbReference type="NCBI Taxonomy" id="45668"/>
    <lineage>
        <taxon>Bacteria</taxon>
        <taxon>Bacillati</taxon>
        <taxon>Bacillota</taxon>
        <taxon>Bacilli</taxon>
        <taxon>Bacillales</taxon>
        <taxon>Bacillaceae</taxon>
        <taxon>Halobacillus</taxon>
    </lineage>
</organism>
<dbReference type="PANTHER" id="PTHR45453:SF2">
    <property type="entry name" value="HISTIDINE KINASE"/>
    <property type="match status" value="1"/>
</dbReference>
<keyword evidence="4" id="KW-1003">Cell membrane</keyword>
<dbReference type="EC" id="2.7.13.3" evidence="3"/>
<feature type="domain" description="Histidine kinase" evidence="14">
    <location>
        <begin position="121"/>
        <end position="326"/>
    </location>
</feature>
<dbReference type="SUPFAM" id="SSF55874">
    <property type="entry name" value="ATPase domain of HSP90 chaperone/DNA topoisomerase II/histidine kinase"/>
    <property type="match status" value="1"/>
</dbReference>
<comment type="catalytic activity">
    <reaction evidence="1">
        <text>ATP + protein L-histidine = ADP + protein N-phospho-L-histidine.</text>
        <dbReference type="EC" id="2.7.13.3"/>
    </reaction>
</comment>
<name>A0A845DSS3_9BACI</name>
<dbReference type="GO" id="GO:0005524">
    <property type="term" value="F:ATP binding"/>
    <property type="evidence" value="ECO:0007669"/>
    <property type="project" value="UniProtKB-KW"/>
</dbReference>
<dbReference type="AlphaFoldDB" id="A0A845DSS3"/>
<evidence type="ECO:0000256" key="1">
    <source>
        <dbReference type="ARBA" id="ARBA00000085"/>
    </source>
</evidence>
<dbReference type="SMART" id="SM00387">
    <property type="entry name" value="HATPase_c"/>
    <property type="match status" value="1"/>
</dbReference>
<evidence type="ECO:0000256" key="8">
    <source>
        <dbReference type="ARBA" id="ARBA00022777"/>
    </source>
</evidence>
<keyword evidence="6 13" id="KW-0812">Transmembrane</keyword>
<evidence type="ECO:0000256" key="9">
    <source>
        <dbReference type="ARBA" id="ARBA00022840"/>
    </source>
</evidence>
<evidence type="ECO:0000256" key="5">
    <source>
        <dbReference type="ARBA" id="ARBA00022679"/>
    </source>
</evidence>
<feature type="transmembrane region" description="Helical" evidence="13">
    <location>
        <begin position="12"/>
        <end position="29"/>
    </location>
</feature>
<evidence type="ECO:0000256" key="2">
    <source>
        <dbReference type="ARBA" id="ARBA00004651"/>
    </source>
</evidence>
<keyword evidence="7" id="KW-0547">Nucleotide-binding</keyword>